<dbReference type="Proteomes" id="UP001403385">
    <property type="component" value="Unassembled WGS sequence"/>
</dbReference>
<gene>
    <name evidence="1" type="ORF">AAG747_28590</name>
</gene>
<reference evidence="1 2" key="1">
    <citation type="submission" date="2024-04" db="EMBL/GenBank/DDBJ databases">
        <title>Novel genus in family Flammeovirgaceae.</title>
        <authorList>
            <person name="Nguyen T.H."/>
            <person name="Vuong T.Q."/>
            <person name="Le H."/>
            <person name="Kim S.-G."/>
        </authorList>
    </citation>
    <scope>NUCLEOTIDE SEQUENCE [LARGE SCALE GENOMIC DNA]</scope>
    <source>
        <strain evidence="1 2">JCM 23209</strain>
    </source>
</reference>
<sequence length="217" mass="25330">MVVEDKILAKKIASLEYQTANKALREVLAKVNAEEQLSIEDIKYILNIPEKSLIGDFLIEYDYFTEDQKSFIESYIIANLNDEDRDFVSDMIDFATIESLNLPYEVCIDFLKSNTEGESYVVSSVLSYLISQPKFNYIEKLFVALTNVLEDASFFQNAQLKAAFCLFRITQDRKYLREVIELVEKGQSINKDLLKNMLSIHFNNNKYFSIRELEKYR</sequence>
<dbReference type="EMBL" id="JBDKWZ010000030">
    <property type="protein sequence ID" value="MEN7551906.1"/>
    <property type="molecule type" value="Genomic_DNA"/>
</dbReference>
<protein>
    <submittedName>
        <fullName evidence="1">Uncharacterized protein</fullName>
    </submittedName>
</protein>
<comment type="caution">
    <text evidence="1">The sequence shown here is derived from an EMBL/GenBank/DDBJ whole genome shotgun (WGS) entry which is preliminary data.</text>
</comment>
<accession>A0AAW9SM50</accession>
<dbReference type="AlphaFoldDB" id="A0AAW9SM50"/>
<organism evidence="1 2">
    <name type="scientific">Rapidithrix thailandica</name>
    <dbReference type="NCBI Taxonomy" id="413964"/>
    <lineage>
        <taxon>Bacteria</taxon>
        <taxon>Pseudomonadati</taxon>
        <taxon>Bacteroidota</taxon>
        <taxon>Cytophagia</taxon>
        <taxon>Cytophagales</taxon>
        <taxon>Flammeovirgaceae</taxon>
        <taxon>Rapidithrix</taxon>
    </lineage>
</organism>
<name>A0AAW9SM50_9BACT</name>
<dbReference type="RefSeq" id="WP_346824682.1">
    <property type="nucleotide sequence ID" value="NZ_JBDKWZ010000030.1"/>
</dbReference>
<proteinExistence type="predicted"/>
<keyword evidence="2" id="KW-1185">Reference proteome</keyword>
<evidence type="ECO:0000313" key="1">
    <source>
        <dbReference type="EMBL" id="MEN7551906.1"/>
    </source>
</evidence>
<evidence type="ECO:0000313" key="2">
    <source>
        <dbReference type="Proteomes" id="UP001403385"/>
    </source>
</evidence>